<feature type="compositionally biased region" description="Polar residues" evidence="10">
    <location>
        <begin position="932"/>
        <end position="951"/>
    </location>
</feature>
<keyword evidence="7" id="KW-0804">Transcription</keyword>
<feature type="compositionally biased region" description="Basic and acidic residues" evidence="10">
    <location>
        <begin position="901"/>
        <end position="910"/>
    </location>
</feature>
<dbReference type="GO" id="GO:0005667">
    <property type="term" value="C:transcription regulator complex"/>
    <property type="evidence" value="ECO:0007669"/>
    <property type="project" value="TreeGrafter"/>
</dbReference>
<evidence type="ECO:0000256" key="3">
    <source>
        <dbReference type="ARBA" id="ARBA00022491"/>
    </source>
</evidence>
<feature type="domain" description="Cyclin-like" evidence="11">
    <location>
        <begin position="812"/>
        <end position="895"/>
    </location>
</feature>
<dbReference type="GO" id="GO:0000785">
    <property type="term" value="C:chromatin"/>
    <property type="evidence" value="ECO:0007669"/>
    <property type="project" value="TreeGrafter"/>
</dbReference>
<protein>
    <submittedName>
        <fullName evidence="15">Retinoblastoma-like protein 1</fullName>
    </submittedName>
</protein>
<evidence type="ECO:0000259" key="11">
    <source>
        <dbReference type="SMART" id="SM00385"/>
    </source>
</evidence>
<dbReference type="InterPro" id="IPR002719">
    <property type="entry name" value="RB_B"/>
</dbReference>
<dbReference type="InterPro" id="IPR002720">
    <property type="entry name" value="RB_A"/>
</dbReference>
<evidence type="ECO:0000256" key="10">
    <source>
        <dbReference type="SAM" id="MobiDB-lite"/>
    </source>
</evidence>
<comment type="subcellular location">
    <subcellularLocation>
        <location evidence="1">Nucleus</location>
    </subcellularLocation>
</comment>
<gene>
    <name evidence="15" type="ORF">HOLleu_12594</name>
</gene>
<organism evidence="15 16">
    <name type="scientific">Holothuria leucospilota</name>
    <name type="common">Black long sea cucumber</name>
    <name type="synonym">Mertensiothuria leucospilota</name>
    <dbReference type="NCBI Taxonomy" id="206669"/>
    <lineage>
        <taxon>Eukaryota</taxon>
        <taxon>Metazoa</taxon>
        <taxon>Echinodermata</taxon>
        <taxon>Eleutherozoa</taxon>
        <taxon>Echinozoa</taxon>
        <taxon>Holothuroidea</taxon>
        <taxon>Aspidochirotacea</taxon>
        <taxon>Aspidochirotida</taxon>
        <taxon>Holothuriidae</taxon>
        <taxon>Holothuria</taxon>
    </lineage>
</organism>
<keyword evidence="9" id="KW-0131">Cell cycle</keyword>
<evidence type="ECO:0000313" key="16">
    <source>
        <dbReference type="Proteomes" id="UP001152320"/>
    </source>
</evidence>
<comment type="similarity">
    <text evidence="2">Belongs to the retinoblastoma protein (RB) family.</text>
</comment>
<evidence type="ECO:0000256" key="2">
    <source>
        <dbReference type="ARBA" id="ARBA00009475"/>
    </source>
</evidence>
<dbReference type="PANTHER" id="PTHR13742:SF17">
    <property type="entry name" value="RE32990P-RELATED"/>
    <property type="match status" value="1"/>
</dbReference>
<dbReference type="SMART" id="SM01369">
    <property type="entry name" value="Rb_C"/>
    <property type="match status" value="1"/>
</dbReference>
<evidence type="ECO:0000256" key="1">
    <source>
        <dbReference type="ARBA" id="ARBA00004123"/>
    </source>
</evidence>
<feature type="compositionally biased region" description="Low complexity" evidence="10">
    <location>
        <begin position="662"/>
        <end position="676"/>
    </location>
</feature>
<dbReference type="GO" id="GO:0006325">
    <property type="term" value="P:chromatin organization"/>
    <property type="evidence" value="ECO:0007669"/>
    <property type="project" value="UniProtKB-KW"/>
</dbReference>
<keyword evidence="16" id="KW-1185">Reference proteome</keyword>
<evidence type="ECO:0000256" key="5">
    <source>
        <dbReference type="ARBA" id="ARBA00022853"/>
    </source>
</evidence>
<feature type="domain" description="Retinoblastoma-associated protein N-terminal" evidence="12">
    <location>
        <begin position="60"/>
        <end position="201"/>
    </location>
</feature>
<feature type="region of interest" description="Disordered" evidence="10">
    <location>
        <begin position="628"/>
        <end position="722"/>
    </location>
</feature>
<feature type="region of interest" description="Disordered" evidence="10">
    <location>
        <begin position="901"/>
        <end position="953"/>
    </location>
</feature>
<dbReference type="GO" id="GO:0030154">
    <property type="term" value="P:cell differentiation"/>
    <property type="evidence" value="ECO:0007669"/>
    <property type="project" value="TreeGrafter"/>
</dbReference>
<dbReference type="InterPro" id="IPR036915">
    <property type="entry name" value="Cyclin-like_sf"/>
</dbReference>
<sequence>MEIATTDRQQFDDLCRELNLDDATAKKAWESYESIQLNYTLEGDCLTWLTCAVYAACRQIITPTVNNGTMEGNCTSLTRLLKYSKLSVVQFFSKMKNWSDMANLPRKVCDKVDRLERNFAVSTVIFKKYQPIFMSIFKKSSEEPRPPRSRKQRRPPCTSQEVFAFCWDLFVLAKGNFPAISDDLVNSYHLLLCCVDLLFGNAVLADRRNLLRADFEGLPDDFHSDTYQPPSTPPCIIEQLCKVHEGLVIEAKGIKEHFWKPYLTKLMEIQFSPYSNQTYRVLNGNIDNLSGLLDSMHFETNCKNVKREYDEYVLKKGDFDERIFLDDNAHEQIGTPSRSAAMLEAGEMAQKVSARRALRLDKHSKDLIPQTPLTNRRYLKEKETHITPVSTATQTVSRLQALLSGQKNCPSEELVKVFESCKENPAEDIAERVKTMGETFCQKYTQPSDHGTGSPIDFAKRRLALAESLYFSVLAKIIDREKQRLPDNHDLSGLLGHDKFHSSLFACCLEIIIFAYNSQRVFPWILEIFNLKGYYFYRVIELLLRAEDGLPRDIVKHLNRTEEVILQERAWSSDSPLWKALEEDGGGVPMCADCTPANQVEAASPTQGSVMPQTLLSPMQHRRVQELGGGHANRDPMMSPTSAHDRFNSPAPGSAKRRLFTDDTTPSSQPASSATPVTVITEPANTPSVQAKEKAAVSQSLPGTPSKSGSNVGGTINSAPSTPLKTQTVILTIKDKDGNIRTIHSPIRLAEPGQKLLLVTANTSSGAAAVIPQPKNEGSQTTEKPPESTYVKPKRSGSLGMFFRKVYHLLNIRVRDLCAKLGISEELRRKIWTCLEHSLVHHADMMKDRHLDQLLLCAFYIICKVTGHCHSFQDIIKSYRRQPQAVSHTYRSVLLCGKSNQEKAAPESGRETSLPTTPEKQKEKVTRRSAGKKTSSAPPTPTRMSGTSTSFENEERGDLVAFYNKVYIGQMNEFATKFQVGRDSSQGNIKEPPLSPLPRMRTHLVSPRKVSRKHELYVSPHKQASGNGSSASPTKVMKYYIQKSPSKNLHDINRMLKTREKVHNKRVLKLDGSESPSKRSRTENSSSGSLARKLQNLQQRDPQGI</sequence>
<evidence type="ECO:0000256" key="7">
    <source>
        <dbReference type="ARBA" id="ARBA00023163"/>
    </source>
</evidence>
<dbReference type="OrthoDB" id="844594at2759"/>
<dbReference type="InterPro" id="IPR028309">
    <property type="entry name" value="RB_fam"/>
</dbReference>
<dbReference type="SMART" id="SM01367">
    <property type="entry name" value="DUF3452"/>
    <property type="match status" value="1"/>
</dbReference>
<dbReference type="InterPro" id="IPR024599">
    <property type="entry name" value="RB_N"/>
</dbReference>
<keyword evidence="3" id="KW-0678">Repressor</keyword>
<feature type="compositionally biased region" description="Basic and acidic residues" evidence="10">
    <location>
        <begin position="1068"/>
        <end position="1082"/>
    </location>
</feature>
<evidence type="ECO:0000313" key="15">
    <source>
        <dbReference type="EMBL" id="KAJ8041704.1"/>
    </source>
</evidence>
<dbReference type="Pfam" id="PF01858">
    <property type="entry name" value="RB_A"/>
    <property type="match status" value="1"/>
</dbReference>
<feature type="region of interest" description="Disordered" evidence="10">
    <location>
        <begin position="1058"/>
        <end position="1105"/>
    </location>
</feature>
<dbReference type="EMBL" id="JAIZAY010000005">
    <property type="protein sequence ID" value="KAJ8041704.1"/>
    <property type="molecule type" value="Genomic_DNA"/>
</dbReference>
<dbReference type="SUPFAM" id="SSF47954">
    <property type="entry name" value="Cyclin-like"/>
    <property type="match status" value="2"/>
</dbReference>
<dbReference type="FunFam" id="1.10.472.10:FF:000035">
    <property type="entry name" value="RB transcriptional corepressor-like 1"/>
    <property type="match status" value="1"/>
</dbReference>
<comment type="caution">
    <text evidence="15">The sequence shown here is derived from an EMBL/GenBank/DDBJ whole genome shotgun (WGS) entry which is preliminary data.</text>
</comment>
<evidence type="ECO:0000259" key="12">
    <source>
        <dbReference type="SMART" id="SM01367"/>
    </source>
</evidence>
<keyword evidence="5" id="KW-0156">Chromatin regulator</keyword>
<feature type="region of interest" description="Disordered" evidence="10">
    <location>
        <begin position="769"/>
        <end position="792"/>
    </location>
</feature>
<dbReference type="Proteomes" id="UP001152320">
    <property type="component" value="Chromosome 5"/>
</dbReference>
<evidence type="ECO:0000256" key="6">
    <source>
        <dbReference type="ARBA" id="ARBA00023015"/>
    </source>
</evidence>
<feature type="compositionally biased region" description="Polar residues" evidence="10">
    <location>
        <begin position="1083"/>
        <end position="1105"/>
    </location>
</feature>
<dbReference type="GO" id="GO:0005634">
    <property type="term" value="C:nucleus"/>
    <property type="evidence" value="ECO:0007669"/>
    <property type="project" value="UniProtKB-SubCell"/>
</dbReference>
<proteinExistence type="inferred from homology"/>
<dbReference type="PANTHER" id="PTHR13742">
    <property type="entry name" value="RETINOBLASTOMA-ASSOCIATED PROTEIN RB -RELATED"/>
    <property type="match status" value="1"/>
</dbReference>
<evidence type="ECO:0000256" key="9">
    <source>
        <dbReference type="ARBA" id="ARBA00023306"/>
    </source>
</evidence>
<name>A0A9Q1CBU2_HOLLE</name>
<evidence type="ECO:0000259" key="14">
    <source>
        <dbReference type="SMART" id="SM01369"/>
    </source>
</evidence>
<evidence type="ECO:0000256" key="8">
    <source>
        <dbReference type="ARBA" id="ARBA00023242"/>
    </source>
</evidence>
<evidence type="ECO:0000256" key="4">
    <source>
        <dbReference type="ARBA" id="ARBA00022553"/>
    </source>
</evidence>
<feature type="domain" description="Retinoblastoma-associated protein C-terminal" evidence="14">
    <location>
        <begin position="981"/>
        <end position="1104"/>
    </location>
</feature>
<dbReference type="GO" id="GO:0006357">
    <property type="term" value="P:regulation of transcription by RNA polymerase II"/>
    <property type="evidence" value="ECO:0007669"/>
    <property type="project" value="InterPro"/>
</dbReference>
<keyword evidence="6" id="KW-0805">Transcription regulation</keyword>
<reference evidence="15" key="1">
    <citation type="submission" date="2021-10" db="EMBL/GenBank/DDBJ databases">
        <title>Tropical sea cucumber genome reveals ecological adaptation and Cuvierian tubules defense mechanism.</title>
        <authorList>
            <person name="Chen T."/>
        </authorList>
    </citation>
    <scope>NUCLEOTIDE SEQUENCE</scope>
    <source>
        <strain evidence="15">Nanhai2018</strain>
        <tissue evidence="15">Muscle</tissue>
    </source>
</reference>
<feature type="region of interest" description="Disordered" evidence="10">
    <location>
        <begin position="981"/>
        <end position="1004"/>
    </location>
</feature>
<keyword evidence="4" id="KW-0597">Phosphoprotein</keyword>
<keyword evidence="8" id="KW-0539">Nucleus</keyword>
<dbReference type="SMART" id="SM01368">
    <property type="entry name" value="RB_A"/>
    <property type="match status" value="1"/>
</dbReference>
<dbReference type="GO" id="GO:2000134">
    <property type="term" value="P:negative regulation of G1/S transition of mitotic cell cycle"/>
    <property type="evidence" value="ECO:0007669"/>
    <property type="project" value="TreeGrafter"/>
</dbReference>
<dbReference type="SMART" id="SM00385">
    <property type="entry name" value="CYCLIN"/>
    <property type="match status" value="1"/>
</dbReference>
<accession>A0A9Q1CBU2</accession>
<evidence type="ECO:0000259" key="13">
    <source>
        <dbReference type="SMART" id="SM01368"/>
    </source>
</evidence>
<dbReference type="Gene3D" id="1.10.472.10">
    <property type="entry name" value="Cyclin-like"/>
    <property type="match status" value="2"/>
</dbReference>
<dbReference type="Pfam" id="PF01857">
    <property type="entry name" value="RB_B"/>
    <property type="match status" value="1"/>
</dbReference>
<dbReference type="AlphaFoldDB" id="A0A9Q1CBU2"/>
<feature type="compositionally biased region" description="Polar residues" evidence="10">
    <location>
        <begin position="697"/>
        <end position="722"/>
    </location>
</feature>
<dbReference type="Pfam" id="PF11934">
    <property type="entry name" value="DUF3452"/>
    <property type="match status" value="1"/>
</dbReference>
<dbReference type="Gene3D" id="1.10.472.140">
    <property type="match status" value="1"/>
</dbReference>
<dbReference type="InterPro" id="IPR013763">
    <property type="entry name" value="Cyclin-like_dom"/>
</dbReference>
<dbReference type="GO" id="GO:0000977">
    <property type="term" value="F:RNA polymerase II transcription regulatory region sequence-specific DNA binding"/>
    <property type="evidence" value="ECO:0007669"/>
    <property type="project" value="TreeGrafter"/>
</dbReference>
<feature type="domain" description="Retinoblastoma-associated protein A-box" evidence="13">
    <location>
        <begin position="387"/>
        <end position="581"/>
    </location>
</feature>
<dbReference type="InterPro" id="IPR015030">
    <property type="entry name" value="RB_C"/>
</dbReference>